<dbReference type="InterPro" id="IPR000577">
    <property type="entry name" value="Carb_kinase_FGGY"/>
</dbReference>
<keyword evidence="2" id="KW-0119">Carbohydrate metabolism</keyword>
<dbReference type="Pfam" id="PF00370">
    <property type="entry name" value="FGGY_N"/>
    <property type="match status" value="1"/>
</dbReference>
<dbReference type="InterPro" id="IPR018484">
    <property type="entry name" value="FGGY_N"/>
</dbReference>
<dbReference type="Pfam" id="PF02782">
    <property type="entry name" value="FGGY_C"/>
    <property type="match status" value="1"/>
</dbReference>
<evidence type="ECO:0000313" key="7">
    <source>
        <dbReference type="EMBL" id="GAA4768695.1"/>
    </source>
</evidence>
<dbReference type="RefSeq" id="WP_345436651.1">
    <property type="nucleotide sequence ID" value="NZ_BAABKO010000001.1"/>
</dbReference>
<evidence type="ECO:0000256" key="4">
    <source>
        <dbReference type="ARBA" id="ARBA00022777"/>
    </source>
</evidence>
<dbReference type="PANTHER" id="PTHR43095:SF5">
    <property type="entry name" value="XYLULOSE KINASE"/>
    <property type="match status" value="1"/>
</dbReference>
<evidence type="ECO:0000259" key="6">
    <source>
        <dbReference type="Pfam" id="PF02782"/>
    </source>
</evidence>
<dbReference type="InterPro" id="IPR043129">
    <property type="entry name" value="ATPase_NBD"/>
</dbReference>
<feature type="domain" description="Carbohydrate kinase FGGY N-terminal" evidence="5">
    <location>
        <begin position="4"/>
        <end position="230"/>
    </location>
</feature>
<protein>
    <submittedName>
        <fullName evidence="7">FGGY-family carbohydrate kinase</fullName>
    </submittedName>
</protein>
<reference evidence="8" key="1">
    <citation type="journal article" date="2019" name="Int. J. Syst. Evol. Microbiol.">
        <title>The Global Catalogue of Microorganisms (GCM) 10K type strain sequencing project: providing services to taxonomists for standard genome sequencing and annotation.</title>
        <authorList>
            <consortium name="The Broad Institute Genomics Platform"/>
            <consortium name="The Broad Institute Genome Sequencing Center for Infectious Disease"/>
            <person name="Wu L."/>
            <person name="Ma J."/>
        </authorList>
    </citation>
    <scope>NUCLEOTIDE SEQUENCE [LARGE SCALE GENOMIC DNA]</scope>
    <source>
        <strain evidence="8">JCM 18537</strain>
    </source>
</reference>
<dbReference type="Gene3D" id="3.30.420.40">
    <property type="match status" value="2"/>
</dbReference>
<dbReference type="Proteomes" id="UP001501645">
    <property type="component" value="Unassembled WGS sequence"/>
</dbReference>
<comment type="caution">
    <text evidence="7">The sequence shown here is derived from an EMBL/GenBank/DDBJ whole genome shotgun (WGS) entry which is preliminary data.</text>
</comment>
<keyword evidence="8" id="KW-1185">Reference proteome</keyword>
<dbReference type="InterPro" id="IPR018485">
    <property type="entry name" value="FGGY_C"/>
</dbReference>
<dbReference type="InterPro" id="IPR050406">
    <property type="entry name" value="FGGY_Carb_Kinase"/>
</dbReference>
<dbReference type="CDD" id="cd00366">
    <property type="entry name" value="ASKHA_NBD_FGGY"/>
    <property type="match status" value="1"/>
</dbReference>
<keyword evidence="2" id="KW-0859">Xylose metabolism</keyword>
<evidence type="ECO:0000256" key="3">
    <source>
        <dbReference type="ARBA" id="ARBA00022679"/>
    </source>
</evidence>
<accession>A0ABP8ZZB4</accession>
<sequence>MRLLLGIDVGTTSVKVVATDAAGRLVREGALRYPTTTDAEGGAEQDAGEWWRALREIAPRVVGGDEVSAVAVTSQAPTLVPVAADGVDVGPALTWLDRRAQSDAATVAALAAGRNGADAFFGTAKLPWLRRERPGVAHAAHRVVSANGYIVARLSGAIALDDSSASLMQGFDEASSSFPERLAEVAGGLLPEIVPSTAVVGTVGAGAAAATGITEGAAVVAGAIDAVGSALEAGVLAPGGPLIEMTGFSSVSMLAVPTGTTVPGFIHARHCVPGTDLLIAAQVTAGATVDWVNSLDQAADLREDPRLAARPRPSRLTFATSLAGERTPTWNPRARGIVDGIDLAADGVELMLAALEGNALALAGDVDAFGAHGYPVTGVLATGGGARSDLWLQIKADALGVPVHRAERGHGAAQGASYLAGAGVGAYRIEDVVSGAGIERTFVPDADRHAGYRRKLAWAARLAELNAER</sequence>
<proteinExistence type="inferred from homology"/>
<dbReference type="EMBL" id="BAABKO010000001">
    <property type="protein sequence ID" value="GAA4768695.1"/>
    <property type="molecule type" value="Genomic_DNA"/>
</dbReference>
<evidence type="ECO:0000256" key="2">
    <source>
        <dbReference type="ARBA" id="ARBA00022629"/>
    </source>
</evidence>
<evidence type="ECO:0000313" key="8">
    <source>
        <dbReference type="Proteomes" id="UP001501645"/>
    </source>
</evidence>
<dbReference type="GO" id="GO:0016301">
    <property type="term" value="F:kinase activity"/>
    <property type="evidence" value="ECO:0007669"/>
    <property type="project" value="UniProtKB-KW"/>
</dbReference>
<name>A0ABP8ZZB4_9MICO</name>
<comment type="similarity">
    <text evidence="1">Belongs to the FGGY kinase family.</text>
</comment>
<keyword evidence="4 7" id="KW-0418">Kinase</keyword>
<dbReference type="PANTHER" id="PTHR43095">
    <property type="entry name" value="SUGAR KINASE"/>
    <property type="match status" value="1"/>
</dbReference>
<keyword evidence="3" id="KW-0808">Transferase</keyword>
<evidence type="ECO:0000259" key="5">
    <source>
        <dbReference type="Pfam" id="PF00370"/>
    </source>
</evidence>
<feature type="domain" description="Carbohydrate kinase FGGY C-terminal" evidence="6">
    <location>
        <begin position="249"/>
        <end position="422"/>
    </location>
</feature>
<evidence type="ECO:0000256" key="1">
    <source>
        <dbReference type="ARBA" id="ARBA00009156"/>
    </source>
</evidence>
<dbReference type="SUPFAM" id="SSF53067">
    <property type="entry name" value="Actin-like ATPase domain"/>
    <property type="match status" value="2"/>
</dbReference>
<dbReference type="PIRSF" id="PIRSF000538">
    <property type="entry name" value="GlpK"/>
    <property type="match status" value="1"/>
</dbReference>
<gene>
    <name evidence="7" type="ORF">GCM10023351_10380</name>
</gene>
<organism evidence="7 8">
    <name type="scientific">Microbacterium gilvum</name>
    <dbReference type="NCBI Taxonomy" id="1336204"/>
    <lineage>
        <taxon>Bacteria</taxon>
        <taxon>Bacillati</taxon>
        <taxon>Actinomycetota</taxon>
        <taxon>Actinomycetes</taxon>
        <taxon>Micrococcales</taxon>
        <taxon>Microbacteriaceae</taxon>
        <taxon>Microbacterium</taxon>
    </lineage>
</organism>